<name>A0A1J7I7D1_9PEZI</name>
<feature type="compositionally biased region" description="Polar residues" evidence="7">
    <location>
        <begin position="1543"/>
        <end position="1553"/>
    </location>
</feature>
<evidence type="ECO:0000313" key="12">
    <source>
        <dbReference type="Proteomes" id="UP000182658"/>
    </source>
</evidence>
<dbReference type="OrthoDB" id="3182339at2759"/>
<evidence type="ECO:0000259" key="10">
    <source>
        <dbReference type="Pfam" id="PF20255"/>
    </source>
</evidence>
<feature type="compositionally biased region" description="Basic and acidic residues" evidence="7">
    <location>
        <begin position="2849"/>
        <end position="2862"/>
    </location>
</feature>
<dbReference type="InterPro" id="IPR051346">
    <property type="entry name" value="OTU_Deubiquitinase"/>
</dbReference>
<evidence type="ECO:0000256" key="6">
    <source>
        <dbReference type="ARBA" id="ARBA00022807"/>
    </source>
</evidence>
<keyword evidence="4" id="KW-0833">Ubl conjugation pathway</keyword>
<evidence type="ECO:0000256" key="4">
    <source>
        <dbReference type="ARBA" id="ARBA00022786"/>
    </source>
</evidence>
<proteinExistence type="predicted"/>
<evidence type="ECO:0000256" key="5">
    <source>
        <dbReference type="ARBA" id="ARBA00022801"/>
    </source>
</evidence>
<organism evidence="11 12">
    <name type="scientific">Coniochaeta ligniaria NRRL 30616</name>
    <dbReference type="NCBI Taxonomy" id="1408157"/>
    <lineage>
        <taxon>Eukaryota</taxon>
        <taxon>Fungi</taxon>
        <taxon>Dikarya</taxon>
        <taxon>Ascomycota</taxon>
        <taxon>Pezizomycotina</taxon>
        <taxon>Sordariomycetes</taxon>
        <taxon>Sordariomycetidae</taxon>
        <taxon>Coniochaetales</taxon>
        <taxon>Coniochaetaceae</taxon>
        <taxon>Coniochaeta</taxon>
    </lineage>
</organism>
<keyword evidence="6" id="KW-0788">Thiol protease</keyword>
<keyword evidence="5" id="KW-0378">Hydrolase</keyword>
<dbReference type="GO" id="GO:0006508">
    <property type="term" value="P:proteolysis"/>
    <property type="evidence" value="ECO:0007669"/>
    <property type="project" value="UniProtKB-KW"/>
</dbReference>
<sequence>MTEARMDTTKESIMYMIYHVFLPPELPQTGDKSRFASTDRVLLQCLSYALDSFKKSSTAGQDVSIQAVQSTVDKLIYVTDDDGHIHQELLLEAFAELSSTGGALPIYVRAQNAAVIVRKEAENIIFEAFELALPNGTVMSTKGRLRRYFPGRAIAVPIDVFNSVEFQSTLTNTLAKMSHQEATEMKATANKAGQSHIETRDVTSPHLVTEFLMSYLEAVGTQVSVARIWKNTREEVLWSNALLPWRRSPVWLLARVAMQTAFLRLTGTESYYKGFMIWFMAEITAQAVRHDISCDILHCLISKTSRRLSKLGHQNEEGWIPTVERILHSAADKLQAIWDKIAASEPDLATRNLSALDFKKDSALQLYGLDEYIEFVRKPGSSETAPKAFTPPHLTTEFQSGTLPVLPASTGKDIFYVLAAFEDWVSSDLNSWLDTHVSDPKTCGHLSRLIQLYHATAESHYQENPENISLMLLTCLELWVACDTSAARQHPGLLYYSPEVSTQLLQSLILPLKTQMTRLLGVEDYLKQREARATRSYPSLFSKFGRENSFAVRYFATSADHQDLHAKIEKWAHKKREDKKAELSQKKKEYNRLMNLHATSECEFKDVYVSAYYRTENVHSPSCNRCSHRNKAEQMMIELDEWPLPRGECEAQAVVFELKCPQAFNDWRDATLFLNMDVLKSEYGPGENKHLSYGPKDSLSKFVDTTEQRLRLLSHTKPHVVTHRNGTPVRDATETSVCVNNGLSYEYFDNTKACFATQFNITEKIPKSCTYQLQRYKPLQDFIYRPHFRPNGPEPNLVISQQHACPGEMSLEEFKSLGTLPLGVRLQWSNILLQLSLPSIDFKKRDTTLVLLQLIRQAGPRSGQDYARDGHRDLYEESFGRQLDQALRAGLKRIKENWESHHALETFISISTRLLSLTVSVEVAEACRAYLRLCRQVALDWARKLRTMAREATVPDQRDELLRRAFGIVLVCTGTFDIDLDHLKDELHLSPESASFIECSIMIHETSHAALVSSHVVQRISIQRWQRLSYKALSLLLSEIIDARNPWVDFAIGNCWSGYHQGGDWQSHAGKTRHWVTTSTASQSDATSQIVQYNILSGELRVDGLPLSRLPPTFEQHDMYKLLFDRSAIEVMRAKMAGMGFSAMKPFRGYEVFFGLQKFSGQTVPVLQGLDLMITCRKDGQRYDLLPPRIFGARLPDYFVDKFVHWYHYDNHAVEFRPISDPWTASEDNWMLSKKDKGWVMTRRNDAFLTNMVSHTGKAISELLGSIESARHIHVIFQPSRGHLNIELPRLNLGFVLQEGSSRVMSRQFRGMYLDSNQRIKTLVGLCSKAVLRNEKNDRLVLIPDGEVSWKKTRTHIEVNIQHGSSSKVYPFELDTLLGRIVDNGTLESKLALCYLHALTAFCLPDGLTGKTGTEQALEILNSASVKSFNEFSAQNIAALEDIAKLTPRRVYYPTHLRVMQTIEWIPGVSPLSQHGQLYTDAMSLLAQAASLEFFHPRDLKGLKNLDRGDLFLIDRDLIRSSVFRASGFGAEHHTTKHDKVYESSSQNSTVRTSGERSSRYDSALRTASRVYKGLQSKQFGVPKCLADRIWHLLSTTGERMQCHPLTLPEKLVAYDAERLQDWAEFLGVHWCQIHHTLSGDRHDKFSIMMFLATVAYARDVDLAVIEVLVALFNVPMIRRIKPPEAQYFDLVTGRDLSSSQLTTTMEAHAKPFNECPEYHSPSLPSESRNATWERRENDHRSQKAKVISSAAKGFVQQWPCEILQIPLSANGDTYINMNAALASINSYAKGYWDNHRFYEYLCRIENAVKQQRINPLPGSMLSVHVPPPGLPRGPIWLTDHDMFSQQAPSLDPMISSLPQDLTCSVPGDSAATQRLMAMIARLEEQANLRHEKEYVEDLRESSMGLQAQSSRSRLTCQDEEISSLLKDNARCCEERLTRLYDSLVDGLNYKTHLPLGGIAARYNSPRVSPTFFLKQLSCKRWVGLPSSWKETIVTYGVAITTFQRAVRLLGLCGNKADLVKELLNPGHENWNPHDSPESLLIEIESGILIRPVQAEIAEQMKHPAGNDNAVMQLNMGEGKSSVIVPIVATALADGSQLVRAVVAKPQSKQMLQMLVSKVGGLCNRQIYHMPFSRSLKIGLPEAKTIAETYQECMETGGILLLQPEHILSFQLMGIETNLSAAEKAEVSKSLLNTQNFFNMHSRDIVDESDENFSVRFELVYTMGTQRLIDFSPGRWYLVQTLLRLIRNIIPTIQQELPSSVEHEHGPAGTFSRTRLLRYDAQERLCRRLAEMVCESGLPELPIARQSATLREAVLKYITEPELSPEDISAVEGCDTFWTETVKQPLLLVRGLLAGGVLAFAFGQKRWRVNYGLTPTRRPETRLAVPYRAKDSPALRSEFSHPDVVIVLTCLSYYYGGLDDKDLFTAFEHLIKLDQADNEYDEWVRDAPALPICFRSLLGINLKDSQQCIRDIFPHFRQAQAAVDFFLSRIVFPKHMKEFPHKLSASGWDIGRTRTNPTTGFSGTNDSKHLLPLSVRHLDLDEQRHTNALVLLHLLQPENTVEIMPPSSGSESSDAARLLQLVVNLDQPAQVILDVGAQVIELSNIEVAAEWLRMTASNPRKQAVVFFDDGDNLMVHDRAGRVEALQTSPYAKKLDLCFVFLDEAHTRGTELKLPQDYRALVTLGAGLTKDRLVQACMRMRKLGKGQSVAFCVPEEIRMKILGVAGKSESAEIDVSDVLIWSINETYADLRRSMPLWAAQGMRFERQRLIWDKITSEAGITLPQEEAEKFLEQEALSLEDRYKPRNNTAEADELFEGSEHNPRFEEIRGRCERFDSLKFTSAALQEEQERELSPEIEAERQVERPQPAKPEPHDVHKDVQTLVRTGMIRSIDPAFKPAFRALATISAAASYDVRQFPRDLLVTRDFARTVKLTGKNVQSDAYQRPVQWIITTRAAQDQTRMIIISPFEAQELMPEIKASSAVFLHLYAPRSNLAFRPLDDLKLYTVPSLPLDWQVPLELVLQLNLFAGQLYFRTYDEYKSACEFIGLAWRLMDGNTVVQPDGFIVPGAWDTCYRFAKSPTKFLQVLMATVRRDGRGIGKTHWGRVLAGEILCPAEFEDQVMETD</sequence>
<accession>A0A1J7I7D1</accession>
<evidence type="ECO:0000313" key="11">
    <source>
        <dbReference type="EMBL" id="OIW23551.1"/>
    </source>
</evidence>
<dbReference type="PANTHER" id="PTHR13367">
    <property type="entry name" value="UBIQUITIN THIOESTERASE"/>
    <property type="match status" value="1"/>
</dbReference>
<keyword evidence="3" id="KW-0645">Protease</keyword>
<dbReference type="EC" id="3.4.19.12" evidence="2"/>
<dbReference type="InterPro" id="IPR022099">
    <property type="entry name" value="DUF3638"/>
</dbReference>
<dbReference type="Pfam" id="PF20255">
    <property type="entry name" value="DUF6606"/>
    <property type="match status" value="1"/>
</dbReference>
<evidence type="ECO:0000256" key="1">
    <source>
        <dbReference type="ARBA" id="ARBA00000707"/>
    </source>
</evidence>
<evidence type="ECO:0000259" key="9">
    <source>
        <dbReference type="Pfam" id="PF12359"/>
    </source>
</evidence>
<evidence type="ECO:0000256" key="3">
    <source>
        <dbReference type="ARBA" id="ARBA00022670"/>
    </source>
</evidence>
<dbReference type="Proteomes" id="UP000182658">
    <property type="component" value="Unassembled WGS sequence"/>
</dbReference>
<feature type="domain" description="DUF6606" evidence="10">
    <location>
        <begin position="16"/>
        <end position="284"/>
    </location>
</feature>
<comment type="catalytic activity">
    <reaction evidence="1">
        <text>Thiol-dependent hydrolysis of ester, thioester, amide, peptide and isopeptide bonds formed by the C-terminal Gly of ubiquitin (a 76-residue protein attached to proteins as an intracellular targeting signal).</text>
        <dbReference type="EC" id="3.4.19.12"/>
    </reaction>
</comment>
<dbReference type="Pfam" id="PF12340">
    <property type="entry name" value="DUF3638"/>
    <property type="match status" value="1"/>
</dbReference>
<dbReference type="GO" id="GO:0004843">
    <property type="term" value="F:cysteine-type deubiquitinase activity"/>
    <property type="evidence" value="ECO:0007669"/>
    <property type="project" value="UniProtKB-EC"/>
</dbReference>
<feature type="region of interest" description="Disordered" evidence="7">
    <location>
        <begin position="1535"/>
        <end position="1558"/>
    </location>
</feature>
<dbReference type="EMBL" id="KV875106">
    <property type="protein sequence ID" value="OIW23551.1"/>
    <property type="molecule type" value="Genomic_DNA"/>
</dbReference>
<feature type="region of interest" description="Disordered" evidence="7">
    <location>
        <begin position="2844"/>
        <end position="2873"/>
    </location>
</feature>
<feature type="domain" description="DUF3645" evidence="9">
    <location>
        <begin position="2376"/>
        <end position="2409"/>
    </location>
</feature>
<reference evidence="11 12" key="1">
    <citation type="submission" date="2016-10" db="EMBL/GenBank/DDBJ databases">
        <title>Draft genome sequence of Coniochaeta ligniaria NRRL30616, a lignocellulolytic fungus for bioabatement of inhibitors in plant biomass hydrolysates.</title>
        <authorList>
            <consortium name="DOE Joint Genome Institute"/>
            <person name="Jimenez D.J."/>
            <person name="Hector R.E."/>
            <person name="Riley R."/>
            <person name="Sun H."/>
            <person name="Grigoriev I.V."/>
            <person name="Van Elsas J.D."/>
            <person name="Nichols N.N."/>
        </authorList>
    </citation>
    <scope>NUCLEOTIDE SEQUENCE [LARGE SCALE GENOMIC DNA]</scope>
    <source>
        <strain evidence="11 12">NRRL 30616</strain>
    </source>
</reference>
<evidence type="ECO:0000259" key="8">
    <source>
        <dbReference type="Pfam" id="PF12340"/>
    </source>
</evidence>
<protein>
    <recommendedName>
        <fullName evidence="2">ubiquitinyl hydrolase 1</fullName>
        <ecNumber evidence="2">3.4.19.12</ecNumber>
    </recommendedName>
</protein>
<feature type="domain" description="DUF3638" evidence="8">
    <location>
        <begin position="2028"/>
        <end position="2253"/>
    </location>
</feature>
<dbReference type="PANTHER" id="PTHR13367:SF34">
    <property type="match status" value="1"/>
</dbReference>
<dbReference type="InterPro" id="IPR046541">
    <property type="entry name" value="DUF6606"/>
</dbReference>
<keyword evidence="12" id="KW-1185">Reference proteome</keyword>
<gene>
    <name evidence="11" type="ORF">CONLIGDRAFT_693443</name>
</gene>
<dbReference type="Pfam" id="PF12359">
    <property type="entry name" value="DUF3645"/>
    <property type="match status" value="1"/>
</dbReference>
<dbReference type="InParanoid" id="A0A1J7I7D1"/>
<evidence type="ECO:0000256" key="2">
    <source>
        <dbReference type="ARBA" id="ARBA00012759"/>
    </source>
</evidence>
<evidence type="ECO:0000256" key="7">
    <source>
        <dbReference type="SAM" id="MobiDB-lite"/>
    </source>
</evidence>
<dbReference type="STRING" id="1408157.A0A1J7I7D1"/>
<dbReference type="InterPro" id="IPR022105">
    <property type="entry name" value="DUF3645"/>
</dbReference>